<evidence type="ECO:0000313" key="1">
    <source>
        <dbReference type="EMBL" id="PYY69912.1"/>
    </source>
</evidence>
<protein>
    <submittedName>
        <fullName evidence="1">Uncharacterized protein</fullName>
    </submittedName>
</protein>
<dbReference type="EMBL" id="PDLL01000149">
    <property type="protein sequence ID" value="PYY69912.1"/>
    <property type="molecule type" value="Genomic_DNA"/>
</dbReference>
<gene>
    <name evidence="1" type="ORF">CRX42_14065</name>
</gene>
<dbReference type="Proteomes" id="UP000247437">
    <property type="component" value="Unassembled WGS sequence"/>
</dbReference>
<name>A0A2W0EQG3_PSEJE</name>
<dbReference type="AlphaFoldDB" id="A0A2W0EQG3"/>
<organism evidence="1 2">
    <name type="scientific">Pseudomonas jessenii</name>
    <dbReference type="NCBI Taxonomy" id="77298"/>
    <lineage>
        <taxon>Bacteria</taxon>
        <taxon>Pseudomonadati</taxon>
        <taxon>Pseudomonadota</taxon>
        <taxon>Gammaproteobacteria</taxon>
        <taxon>Pseudomonadales</taxon>
        <taxon>Pseudomonadaceae</taxon>
        <taxon>Pseudomonas</taxon>
    </lineage>
</organism>
<proteinExistence type="predicted"/>
<comment type="caution">
    <text evidence="1">The sequence shown here is derived from an EMBL/GenBank/DDBJ whole genome shotgun (WGS) entry which is preliminary data.</text>
</comment>
<evidence type="ECO:0000313" key="2">
    <source>
        <dbReference type="Proteomes" id="UP000247437"/>
    </source>
</evidence>
<sequence>MFGAFFGPFTGLEAPSLSTRTRSLVGAGLPAMVVNDNAYELDKRGALESIAGKPAPTVSRECVKILFYSSLLTSTLQPHRFGAA</sequence>
<accession>A0A2W0EQG3</accession>
<reference evidence="1 2" key="1">
    <citation type="journal article" date="2018" name="Appl. Microbiol. Biotechnol.">
        <title>Characterization of the caprolactam degradation pathway in Pseudomonas jessenii using mass spectrometry-based proteomics.</title>
        <authorList>
            <person name="Otzen M."/>
            <person name="Palacio C."/>
            <person name="Janssen D.B."/>
        </authorList>
    </citation>
    <scope>NUCLEOTIDE SEQUENCE [LARGE SCALE GENOMIC DNA]</scope>
    <source>
        <strain evidence="1 2">GO3</strain>
    </source>
</reference>